<evidence type="ECO:0000313" key="1">
    <source>
        <dbReference type="EMBL" id="KAJ1679697.1"/>
    </source>
</evidence>
<keyword evidence="2" id="KW-1185">Reference proteome</keyword>
<gene>
    <name evidence="1" type="ORF">EV182_001514</name>
</gene>
<protein>
    <submittedName>
        <fullName evidence="1">Uncharacterized protein</fullName>
    </submittedName>
</protein>
<organism evidence="1 2">
    <name type="scientific">Spiromyces aspiralis</name>
    <dbReference type="NCBI Taxonomy" id="68401"/>
    <lineage>
        <taxon>Eukaryota</taxon>
        <taxon>Fungi</taxon>
        <taxon>Fungi incertae sedis</taxon>
        <taxon>Zoopagomycota</taxon>
        <taxon>Kickxellomycotina</taxon>
        <taxon>Kickxellomycetes</taxon>
        <taxon>Kickxellales</taxon>
        <taxon>Kickxellaceae</taxon>
        <taxon>Spiromyces</taxon>
    </lineage>
</organism>
<evidence type="ECO:0000313" key="2">
    <source>
        <dbReference type="Proteomes" id="UP001145114"/>
    </source>
</evidence>
<feature type="non-terminal residue" evidence="1">
    <location>
        <position position="1"/>
    </location>
</feature>
<comment type="caution">
    <text evidence="1">The sequence shown here is derived from an EMBL/GenBank/DDBJ whole genome shotgun (WGS) entry which is preliminary data.</text>
</comment>
<proteinExistence type="predicted"/>
<reference evidence="1" key="1">
    <citation type="submission" date="2022-06" db="EMBL/GenBank/DDBJ databases">
        <title>Phylogenomic reconstructions and comparative analyses of Kickxellomycotina fungi.</title>
        <authorList>
            <person name="Reynolds N.K."/>
            <person name="Stajich J.E."/>
            <person name="Barry K."/>
            <person name="Grigoriev I.V."/>
            <person name="Crous P."/>
            <person name="Smith M.E."/>
        </authorList>
    </citation>
    <scope>NUCLEOTIDE SEQUENCE</scope>
    <source>
        <strain evidence="1">RSA 2271</strain>
    </source>
</reference>
<accession>A0ACC1HTW3</accession>
<sequence length="453" mass="49366">SSDVQTINVDSFAPRALSKDPDGSDNGSGSNHKQAQLASSGISIRSLFTGSSISFLPIIESLSQTSSGSHSTADKLVVEQYGYPEISHGVARMYIVNVVPNSLAGAGLGQWDTSGQYMRGEEAVAPWRPHGVNLIRAFHRWRHEQSWWMAVEKARQMVASVSLASKASLSAPPNGNDGGEAVVANATEPSQYTIDNVKEEEEYIAADDQEAAIATRQRCVGPIAMIAAEIWKERVVEALRSFKRVGQIHPLLSEGDDGDTQATMYPPTTSPPAYDQYFHYGGTPTPTSLIQSVVPVHMLHNRGAKEGYLRYSGNVVRSADSRYVWESRWVAIERPHLFVYATHQKTVLLDFLNIAPARVIERATVAAADNEETSLPPVPPATAIIAAVTTAAGEVSMQDNGLDDKNYNMDGGDTSGFVFTVVTPTKSRSFQAATQEEMHEWMHLIDAWHSLLP</sequence>
<dbReference type="Proteomes" id="UP001145114">
    <property type="component" value="Unassembled WGS sequence"/>
</dbReference>
<name>A0ACC1HTW3_9FUNG</name>
<dbReference type="EMBL" id="JAMZIH010000226">
    <property type="protein sequence ID" value="KAJ1679697.1"/>
    <property type="molecule type" value="Genomic_DNA"/>
</dbReference>